<dbReference type="RefSeq" id="WP_102993646.1">
    <property type="nucleotide sequence ID" value="NZ_FXTU01000005.1"/>
</dbReference>
<dbReference type="Proteomes" id="UP001157946">
    <property type="component" value="Unassembled WGS sequence"/>
</dbReference>
<evidence type="ECO:0000313" key="3">
    <source>
        <dbReference type="Proteomes" id="UP001157946"/>
    </source>
</evidence>
<keyword evidence="3" id="KW-1185">Reference proteome</keyword>
<dbReference type="AlphaFoldDB" id="A0AA46AGE1"/>
<name>A0AA46AGE1_9BACL</name>
<keyword evidence="1" id="KW-0812">Transmembrane</keyword>
<gene>
    <name evidence="2" type="ORF">SAMN06265361_105152</name>
</gene>
<proteinExistence type="predicted"/>
<sequence length="71" mass="7570">MKNDTNLWRIAAMVSSIGTEIVLLTVGGAWVGNKLDALWGTKPFLLLAGVLVGLGSGFITAFFTLKAFVKE</sequence>
<keyword evidence="1" id="KW-1133">Transmembrane helix</keyword>
<protein>
    <submittedName>
        <fullName evidence="2">F0F1-ATPase subunit Ca2+/Mg2+ transporter</fullName>
    </submittedName>
</protein>
<comment type="caution">
    <text evidence="2">The sequence shown here is derived from an EMBL/GenBank/DDBJ whole genome shotgun (WGS) entry which is preliminary data.</text>
</comment>
<feature type="transmembrane region" description="Helical" evidence="1">
    <location>
        <begin position="7"/>
        <end position="32"/>
    </location>
</feature>
<reference evidence="2" key="1">
    <citation type="submission" date="2017-05" db="EMBL/GenBank/DDBJ databases">
        <authorList>
            <person name="Varghese N."/>
            <person name="Submissions S."/>
        </authorList>
    </citation>
    <scope>NUCLEOTIDE SEQUENCE</scope>
    <source>
        <strain evidence="2">DSM 45262</strain>
    </source>
</reference>
<dbReference type="InterPro" id="IPR032820">
    <property type="entry name" value="ATPase_put"/>
</dbReference>
<evidence type="ECO:0000256" key="1">
    <source>
        <dbReference type="SAM" id="Phobius"/>
    </source>
</evidence>
<evidence type="ECO:0000313" key="2">
    <source>
        <dbReference type="EMBL" id="SMP26492.1"/>
    </source>
</evidence>
<accession>A0AA46AGE1</accession>
<organism evidence="2 3">
    <name type="scientific">Laceyella tengchongensis</name>
    <dbReference type="NCBI Taxonomy" id="574699"/>
    <lineage>
        <taxon>Bacteria</taxon>
        <taxon>Bacillati</taxon>
        <taxon>Bacillota</taxon>
        <taxon>Bacilli</taxon>
        <taxon>Bacillales</taxon>
        <taxon>Thermoactinomycetaceae</taxon>
        <taxon>Laceyella</taxon>
    </lineage>
</organism>
<keyword evidence="1" id="KW-0472">Membrane</keyword>
<dbReference type="EMBL" id="FXTU01000005">
    <property type="protein sequence ID" value="SMP26492.1"/>
    <property type="molecule type" value="Genomic_DNA"/>
</dbReference>
<dbReference type="Pfam" id="PF09527">
    <property type="entry name" value="ATPase_gene1"/>
    <property type="match status" value="1"/>
</dbReference>
<feature type="transmembrane region" description="Helical" evidence="1">
    <location>
        <begin position="44"/>
        <end position="65"/>
    </location>
</feature>